<name>A0A8S5QIU3_9CAUD</name>
<protein>
    <submittedName>
        <fullName evidence="1">Uncharacterized protein</fullName>
    </submittedName>
</protein>
<dbReference type="EMBL" id="BK015666">
    <property type="protein sequence ID" value="DAE18992.1"/>
    <property type="molecule type" value="Genomic_DNA"/>
</dbReference>
<evidence type="ECO:0000313" key="1">
    <source>
        <dbReference type="EMBL" id="DAE18992.1"/>
    </source>
</evidence>
<sequence length="67" mass="8218">MLNMIFNFRKTYVIIDPYICIKNTIKKKGSKIILMYELIMNKFCKRNFRQRYIILKFGICTINTLFR</sequence>
<proteinExistence type="predicted"/>
<reference evidence="1" key="1">
    <citation type="journal article" date="2021" name="Proc. Natl. Acad. Sci. U.S.A.">
        <title>A Catalog of Tens of Thousands of Viruses from Human Metagenomes Reveals Hidden Associations with Chronic Diseases.</title>
        <authorList>
            <person name="Tisza M.J."/>
            <person name="Buck C.B."/>
        </authorList>
    </citation>
    <scope>NUCLEOTIDE SEQUENCE</scope>
    <source>
        <strain evidence="1">CtiOl67</strain>
    </source>
</reference>
<organism evidence="1">
    <name type="scientific">Siphoviridae sp. ctiOl67</name>
    <dbReference type="NCBI Taxonomy" id="2825622"/>
    <lineage>
        <taxon>Viruses</taxon>
        <taxon>Duplodnaviria</taxon>
        <taxon>Heunggongvirae</taxon>
        <taxon>Uroviricota</taxon>
        <taxon>Caudoviricetes</taxon>
    </lineage>
</organism>
<accession>A0A8S5QIU3</accession>